<comment type="caution">
    <text evidence="1">The sequence shown here is derived from an EMBL/GenBank/DDBJ whole genome shotgun (WGS) entry which is preliminary data.</text>
</comment>
<sequence>KVAHQAGFRLPWVDTCCIDQNNNVESQKSLNLVSPFSTHSLPLRCSVFVQTWHTG</sequence>
<dbReference type="EMBL" id="JABBWE010000032">
    <property type="protein sequence ID" value="KAG1793069.1"/>
    <property type="molecule type" value="Genomic_DNA"/>
</dbReference>
<protein>
    <recommendedName>
        <fullName evidence="3">Heterokaryon incompatibility domain-containing protein</fullName>
    </recommendedName>
</protein>
<name>A0A9P7DGB6_9AGAM</name>
<feature type="non-terminal residue" evidence="1">
    <location>
        <position position="1"/>
    </location>
</feature>
<dbReference type="GeneID" id="64591735"/>
<evidence type="ECO:0000313" key="1">
    <source>
        <dbReference type="EMBL" id="KAG1793069.1"/>
    </source>
</evidence>
<evidence type="ECO:0008006" key="3">
    <source>
        <dbReference type="Google" id="ProtNLM"/>
    </source>
</evidence>
<organism evidence="1 2">
    <name type="scientific">Suillus plorans</name>
    <dbReference type="NCBI Taxonomy" id="116603"/>
    <lineage>
        <taxon>Eukaryota</taxon>
        <taxon>Fungi</taxon>
        <taxon>Dikarya</taxon>
        <taxon>Basidiomycota</taxon>
        <taxon>Agaricomycotina</taxon>
        <taxon>Agaricomycetes</taxon>
        <taxon>Agaricomycetidae</taxon>
        <taxon>Boletales</taxon>
        <taxon>Suillineae</taxon>
        <taxon>Suillaceae</taxon>
        <taxon>Suillus</taxon>
    </lineage>
</organism>
<dbReference type="RefSeq" id="XP_041159558.1">
    <property type="nucleotide sequence ID" value="XM_041297971.1"/>
</dbReference>
<keyword evidence="2" id="KW-1185">Reference proteome</keyword>
<gene>
    <name evidence="1" type="ORF">HD556DRAFT_1238425</name>
</gene>
<dbReference type="OrthoDB" id="2681076at2759"/>
<dbReference type="Proteomes" id="UP000719766">
    <property type="component" value="Unassembled WGS sequence"/>
</dbReference>
<dbReference type="AlphaFoldDB" id="A0A9P7DGB6"/>
<proteinExistence type="predicted"/>
<reference evidence="1" key="1">
    <citation type="journal article" date="2020" name="New Phytol.">
        <title>Comparative genomics reveals dynamic genome evolution in host specialist ectomycorrhizal fungi.</title>
        <authorList>
            <person name="Lofgren L.A."/>
            <person name="Nguyen N.H."/>
            <person name="Vilgalys R."/>
            <person name="Ruytinx J."/>
            <person name="Liao H.L."/>
            <person name="Branco S."/>
            <person name="Kuo A."/>
            <person name="LaButti K."/>
            <person name="Lipzen A."/>
            <person name="Andreopoulos W."/>
            <person name="Pangilinan J."/>
            <person name="Riley R."/>
            <person name="Hundley H."/>
            <person name="Na H."/>
            <person name="Barry K."/>
            <person name="Grigoriev I.V."/>
            <person name="Stajich J.E."/>
            <person name="Kennedy P.G."/>
        </authorList>
    </citation>
    <scope>NUCLEOTIDE SEQUENCE</scope>
    <source>
        <strain evidence="1">S12</strain>
    </source>
</reference>
<evidence type="ECO:0000313" key="2">
    <source>
        <dbReference type="Proteomes" id="UP000719766"/>
    </source>
</evidence>
<accession>A0A9P7DGB6</accession>